<dbReference type="Proteomes" id="UP000230292">
    <property type="component" value="Unassembled WGS sequence"/>
</dbReference>
<name>A0A2M7H3C9_9BACT</name>
<keyword evidence="1" id="KW-1133">Transmembrane helix</keyword>
<organism evidence="2 3">
    <name type="scientific">Candidatus Kerfeldbacteria bacterium CG15_BIG_FIL_POST_REV_8_21_14_020_45_12</name>
    <dbReference type="NCBI Taxonomy" id="2014247"/>
    <lineage>
        <taxon>Bacteria</taxon>
        <taxon>Candidatus Kerfeldiibacteriota</taxon>
    </lineage>
</organism>
<accession>A0A2M7H3C9</accession>
<feature type="transmembrane region" description="Helical" evidence="1">
    <location>
        <begin position="21"/>
        <end position="42"/>
    </location>
</feature>
<feature type="transmembrane region" description="Helical" evidence="1">
    <location>
        <begin position="48"/>
        <end position="69"/>
    </location>
</feature>
<dbReference type="EMBL" id="PFGC01000041">
    <property type="protein sequence ID" value="PIW36732.1"/>
    <property type="molecule type" value="Genomic_DNA"/>
</dbReference>
<evidence type="ECO:0000256" key="1">
    <source>
        <dbReference type="SAM" id="Phobius"/>
    </source>
</evidence>
<reference evidence="2 3" key="1">
    <citation type="submission" date="2017-09" db="EMBL/GenBank/DDBJ databases">
        <title>Depth-based differentiation of microbial function through sediment-hosted aquifers and enrichment of novel symbionts in the deep terrestrial subsurface.</title>
        <authorList>
            <person name="Probst A.J."/>
            <person name="Ladd B."/>
            <person name="Jarett J.K."/>
            <person name="Geller-Mcgrath D.E."/>
            <person name="Sieber C.M."/>
            <person name="Emerson J.B."/>
            <person name="Anantharaman K."/>
            <person name="Thomas B.C."/>
            <person name="Malmstrom R."/>
            <person name="Stieglmeier M."/>
            <person name="Klingl A."/>
            <person name="Woyke T."/>
            <person name="Ryan C.M."/>
            <person name="Banfield J.F."/>
        </authorList>
    </citation>
    <scope>NUCLEOTIDE SEQUENCE [LARGE SCALE GENOMIC DNA]</scope>
    <source>
        <strain evidence="2">CG15_BIG_FIL_POST_REV_8_21_14_020_45_12</strain>
    </source>
</reference>
<sequence>MSSQYLTRKVIGELLAFTTRTLVFWYILAVFIEMVLPGFVSSHLNLDMFLWSAIIAALFSLLIDPSSLFPKQSA</sequence>
<evidence type="ECO:0000313" key="3">
    <source>
        <dbReference type="Proteomes" id="UP000230292"/>
    </source>
</evidence>
<dbReference type="AlphaFoldDB" id="A0A2M7H3C9"/>
<protein>
    <submittedName>
        <fullName evidence="2">Uncharacterized protein</fullName>
    </submittedName>
</protein>
<comment type="caution">
    <text evidence="2">The sequence shown here is derived from an EMBL/GenBank/DDBJ whole genome shotgun (WGS) entry which is preliminary data.</text>
</comment>
<evidence type="ECO:0000313" key="2">
    <source>
        <dbReference type="EMBL" id="PIW36732.1"/>
    </source>
</evidence>
<proteinExistence type="predicted"/>
<keyword evidence="1" id="KW-0472">Membrane</keyword>
<gene>
    <name evidence="2" type="ORF">COW24_03545</name>
</gene>
<keyword evidence="1" id="KW-0812">Transmembrane</keyword>